<evidence type="ECO:0000256" key="8">
    <source>
        <dbReference type="ARBA" id="ARBA00023295"/>
    </source>
</evidence>
<dbReference type="SUPFAM" id="SSF51011">
    <property type="entry name" value="Glycosyl hydrolase domain"/>
    <property type="match status" value="1"/>
</dbReference>
<proteinExistence type="inferred from homology"/>
<evidence type="ECO:0000256" key="3">
    <source>
        <dbReference type="ARBA" id="ARBA00007806"/>
    </source>
</evidence>
<dbReference type="Gene3D" id="2.60.40.1760">
    <property type="entry name" value="glycosyl hydrolase (family 31)"/>
    <property type="match status" value="1"/>
</dbReference>
<sequence length="1564" mass="172347">MTLTLTLWRSVRLLLCATFLISVAKAVDRSKFRTCEKTQFCSKYRNVEHSELPTKYQLSRSSIHLDVVSNLVSFDVHEVNHGGLPLQGSLSFVLTAQQSAVPALRLRLAEKFADPKDPKTRWTSDDILTSTAEQTRPLRQLTVAEADLRATLEDDKTLLFAPEGQEEEKPHVVAALNLGAPFGVDLYLDGERVISSNDDGLFHYEVRKDRAVAEAQAGAVADQAAIDEHEGKVIVDYGEDGLAIYEDGSVQKKAEHSATTTSAAADADNKVEGWEESFGGHTDKKKFGPSSIGLDVSFHGAAEAPRSLYGIPEHASDFVLKDTIEDASDEEVQADGRKRKVVTDPYRLYNLDVFEYELDNPMALYGAIPVLVAPNKHNTVGMFWNNPSETFVDIWTNDDAHSKTSHWISESGVFDLFLMAGPSSADVFSQYTLLTGRAQLPPVFALGYHQSRWNYKNEADVARVDAGFDEYLIPYDVLWLDIEHTDGKRYFTWDEHAFPTPIDMQEGVARTGRKMVTIIDPHIKVSQSKDKKPFYIHTEAEELGLFIKDEQGKDFKGWCWPGESSYVDFTSPKARAWWRHQFRYENYQGSTKNLYTWNDMNEPSVFNGPEVSMRKGCMSLAGVEHREWHNLYGILFQRSTMEGQLVRQQPPPQPLSAFAETLDLVPEMQRPFVLSRAFSAGSQRYGAVWTGDNTAEWGHLRYATKMLLSMSVAGLTFVGADVGGFFGHPSTELLTRWNQAAIYQPFFRGHAHHDSPRREPWVFGEPTTSRIRAAIRERYAMLPYIYTLFHACYAQGMPIMRPLWVHFPQQPQSFSEEDQFLLGDALLVKPIVEEGVEATHVFLPSDDEQKKTVWYHVTDGFKRFFGGKTYENVPAPLDAIPVFQRGGTIMPRKQRVRRSSELMRDDPLTLVIALDENFEARGELYVDDERSLAAELNGEGTSISFHQTKDGLRSMATAATPQGKRYTSLMWVERIEVYGFQSEANLPKQVLVGGERTVEFQYDAASDRLVVRKPQVLVTDDWELRFVYNQSLDWHPDHPGLFLPESTMKLSSILLAAAGLAATVSAATSSTGSAAKTTSTSAPTSGTVAPTSTSTASSGATTSAGSGTSTGTSTTKSSGDDVFAKLKTKEYTSDSYHMPPVRVVHARVQSDSPILVDGAFVSSFGGGELEAGYLSSLDSVNTASVEGALMYVQAEGINVNGRAEDERCVRKSEMANIVFYEILIVQTNETIAQFQETWETPEYGPMLPMDSGRCTPLSGDDDFPAECLQFNGADGQPNVGPFVGGGSKDDDVRAPYPDNYWFSFPNTCPLEAWGDKTDECRNSTRKGLCSYGEGPDGVECTFAYNILGWVTIDDIVGITEIENPDTGSPYANFTEWCMADSNNTEFAGDTKTGEWESGLPFWDEPLNSTANAARAEAVVAKYEETLTSGSSQIEDTILKAFRTLPTVEELAESNPPCYMTVSACGSGNGCKRVGYSQLCTVCEDGEQCETGGSGFEFPELEKAFTELSGSQTTTSTEALDNAGKSTTKSGSSADSSTSGSSGAVSLTFTATSVAVGLVATVLAL</sequence>
<evidence type="ECO:0000256" key="7">
    <source>
        <dbReference type="ARBA" id="ARBA00023180"/>
    </source>
</evidence>
<keyword evidence="4 11" id="KW-0732">Signal</keyword>
<comment type="pathway">
    <text evidence="2">Glycan metabolism; N-glycan metabolism.</text>
</comment>
<evidence type="ECO:0000256" key="9">
    <source>
        <dbReference type="ARBA" id="ARBA00042895"/>
    </source>
</evidence>
<feature type="domain" description="Glycoside hydrolase family 31 N-terminal" evidence="13">
    <location>
        <begin position="145"/>
        <end position="393"/>
    </location>
</feature>
<dbReference type="InterPro" id="IPR000322">
    <property type="entry name" value="Glyco_hydro_31_TIM"/>
</dbReference>
<feature type="compositionally biased region" description="Polar residues" evidence="10">
    <location>
        <begin position="1507"/>
        <end position="1518"/>
    </location>
</feature>
<evidence type="ECO:0000256" key="6">
    <source>
        <dbReference type="ARBA" id="ARBA00022824"/>
    </source>
</evidence>
<dbReference type="CDD" id="cd06603">
    <property type="entry name" value="GH31_GANC_GANAB_alpha"/>
    <property type="match status" value="1"/>
</dbReference>
<dbReference type="PANTHER" id="PTHR22762">
    <property type="entry name" value="ALPHA-GLUCOSIDASE"/>
    <property type="match status" value="1"/>
</dbReference>
<feature type="compositionally biased region" description="Low complexity" evidence="10">
    <location>
        <begin position="1069"/>
        <end position="1117"/>
    </location>
</feature>
<keyword evidence="6" id="KW-0256">Endoplasmic reticulum</keyword>
<dbReference type="GO" id="GO:0005783">
    <property type="term" value="C:endoplasmic reticulum"/>
    <property type="evidence" value="ECO:0007669"/>
    <property type="project" value="UniProtKB-SubCell"/>
</dbReference>
<evidence type="ECO:0000256" key="5">
    <source>
        <dbReference type="ARBA" id="ARBA00022801"/>
    </source>
</evidence>
<accession>A0A8J4S9F7</accession>
<evidence type="ECO:0000256" key="4">
    <source>
        <dbReference type="ARBA" id="ARBA00022729"/>
    </source>
</evidence>
<reference evidence="15" key="2">
    <citation type="submission" date="2020-02" db="EMBL/GenBank/DDBJ databases">
        <authorList>
            <person name="Studholme D.J."/>
        </authorList>
    </citation>
    <scope>NUCLEOTIDE SEQUENCE</scope>
    <source>
        <strain evidence="15">00238/432</strain>
    </source>
</reference>
<evidence type="ECO:0000313" key="15">
    <source>
        <dbReference type="EMBL" id="KAF4323282.1"/>
    </source>
</evidence>
<dbReference type="Proteomes" id="UP000702964">
    <property type="component" value="Unassembled WGS sequence"/>
</dbReference>
<dbReference type="EMBL" id="AOFI03000045">
    <property type="protein sequence ID" value="KAF4323282.1"/>
    <property type="molecule type" value="Genomic_DNA"/>
</dbReference>
<feature type="region of interest" description="Disordered" evidence="10">
    <location>
        <begin position="1069"/>
        <end position="1119"/>
    </location>
</feature>
<evidence type="ECO:0000259" key="14">
    <source>
        <dbReference type="Pfam" id="PF21365"/>
    </source>
</evidence>
<dbReference type="FunFam" id="2.60.40.1180:FF:000023">
    <property type="entry name" value="neutral alpha-glucosidase AB isoform X2"/>
    <property type="match status" value="1"/>
</dbReference>
<dbReference type="GO" id="GO:0005975">
    <property type="term" value="P:carbohydrate metabolic process"/>
    <property type="evidence" value="ECO:0007669"/>
    <property type="project" value="InterPro"/>
</dbReference>
<gene>
    <name evidence="15" type="ORF">G195_003700</name>
</gene>
<comment type="similarity">
    <text evidence="3">Belongs to the glycosyl hydrolase 31 family.</text>
</comment>
<evidence type="ECO:0000256" key="10">
    <source>
        <dbReference type="SAM" id="MobiDB-lite"/>
    </source>
</evidence>
<evidence type="ECO:0000256" key="11">
    <source>
        <dbReference type="SAM" id="SignalP"/>
    </source>
</evidence>
<feature type="domain" description="Glycosyl hydrolase family 31 C-terminal" evidence="14">
    <location>
        <begin position="796"/>
        <end position="890"/>
    </location>
</feature>
<comment type="subcellular location">
    <subcellularLocation>
        <location evidence="1">Endoplasmic reticulum</location>
    </subcellularLocation>
</comment>
<dbReference type="SUPFAM" id="SSF74650">
    <property type="entry name" value="Galactose mutarotase-like"/>
    <property type="match status" value="1"/>
</dbReference>
<keyword evidence="5" id="KW-0378">Hydrolase</keyword>
<evidence type="ECO:0000259" key="12">
    <source>
        <dbReference type="Pfam" id="PF01055"/>
    </source>
</evidence>
<dbReference type="InterPro" id="IPR013780">
    <property type="entry name" value="Glyco_hydro_b"/>
</dbReference>
<keyword evidence="7" id="KW-0325">Glycoprotein</keyword>
<evidence type="ECO:0000256" key="1">
    <source>
        <dbReference type="ARBA" id="ARBA00004240"/>
    </source>
</evidence>
<feature type="signal peptide" evidence="11">
    <location>
        <begin position="1"/>
        <end position="26"/>
    </location>
</feature>
<dbReference type="Pfam" id="PF01055">
    <property type="entry name" value="Glyco_hydro_31_2nd"/>
    <property type="match status" value="1"/>
</dbReference>
<dbReference type="Gene3D" id="3.20.20.80">
    <property type="entry name" value="Glycosidases"/>
    <property type="match status" value="1"/>
</dbReference>
<protein>
    <recommendedName>
        <fullName evidence="9">Glucosidase II subunit alpha</fullName>
    </recommendedName>
</protein>
<dbReference type="InterPro" id="IPR048395">
    <property type="entry name" value="Glyco_hydro_31_C"/>
</dbReference>
<dbReference type="FunFam" id="3.20.20.80:FF:000039">
    <property type="entry name" value="Glucosidase, alpha neutral C"/>
    <property type="match status" value="1"/>
</dbReference>
<name>A0A8J4S9F7_9STRA</name>
<reference evidence="15" key="1">
    <citation type="journal article" date="2015" name="Genom Data">
        <title>Draft genome sequences of Phytophthora kernoviae and Phytophthora ramorum lineage EU2 from Scotland.</title>
        <authorList>
            <person name="Sambles C."/>
            <person name="Schlenzig A."/>
            <person name="O'Neill P."/>
            <person name="Grant M."/>
            <person name="Studholme D.J."/>
        </authorList>
    </citation>
    <scope>NUCLEOTIDE SEQUENCE</scope>
    <source>
        <strain evidence="15">00238/432</strain>
    </source>
</reference>
<dbReference type="Gene3D" id="2.60.40.1180">
    <property type="entry name" value="Golgi alpha-mannosidase II"/>
    <property type="match status" value="2"/>
</dbReference>
<evidence type="ECO:0000259" key="13">
    <source>
        <dbReference type="Pfam" id="PF13802"/>
    </source>
</evidence>
<feature type="compositionally biased region" description="Low complexity" evidence="10">
    <location>
        <begin position="1522"/>
        <end position="1540"/>
    </location>
</feature>
<dbReference type="GO" id="GO:0006491">
    <property type="term" value="P:N-glycan processing"/>
    <property type="evidence" value="ECO:0007669"/>
    <property type="project" value="TreeGrafter"/>
</dbReference>
<dbReference type="Pfam" id="PF13802">
    <property type="entry name" value="Gal_mutarotas_2"/>
    <property type="match status" value="1"/>
</dbReference>
<dbReference type="CDD" id="cd14752">
    <property type="entry name" value="GH31_N"/>
    <property type="match status" value="1"/>
</dbReference>
<evidence type="ECO:0000313" key="16">
    <source>
        <dbReference type="Proteomes" id="UP000702964"/>
    </source>
</evidence>
<feature type="chain" id="PRO_5035275768" description="Glucosidase II subunit alpha" evidence="11">
    <location>
        <begin position="27"/>
        <end position="1564"/>
    </location>
</feature>
<dbReference type="GO" id="GO:0090599">
    <property type="term" value="F:alpha-glucosidase activity"/>
    <property type="evidence" value="ECO:0007669"/>
    <property type="project" value="TreeGrafter"/>
</dbReference>
<evidence type="ECO:0000256" key="2">
    <source>
        <dbReference type="ARBA" id="ARBA00004833"/>
    </source>
</evidence>
<dbReference type="PANTHER" id="PTHR22762:SF54">
    <property type="entry name" value="BCDNA.GH04962"/>
    <property type="match status" value="1"/>
</dbReference>
<feature type="domain" description="Glycoside hydrolase family 31 TIM barrel" evidence="12">
    <location>
        <begin position="439"/>
        <end position="788"/>
    </location>
</feature>
<dbReference type="GO" id="GO:0030246">
    <property type="term" value="F:carbohydrate binding"/>
    <property type="evidence" value="ECO:0007669"/>
    <property type="project" value="InterPro"/>
</dbReference>
<dbReference type="InterPro" id="IPR011013">
    <property type="entry name" value="Gal_mutarotase_sf_dom"/>
</dbReference>
<keyword evidence="8" id="KW-0326">Glycosidase</keyword>
<comment type="caution">
    <text evidence="15">The sequence shown here is derived from an EMBL/GenBank/DDBJ whole genome shotgun (WGS) entry which is preliminary data.</text>
</comment>
<organism evidence="15 16">
    <name type="scientific">Phytophthora kernoviae 00238/432</name>
    <dbReference type="NCBI Taxonomy" id="1284355"/>
    <lineage>
        <taxon>Eukaryota</taxon>
        <taxon>Sar</taxon>
        <taxon>Stramenopiles</taxon>
        <taxon>Oomycota</taxon>
        <taxon>Peronosporomycetes</taxon>
        <taxon>Peronosporales</taxon>
        <taxon>Peronosporaceae</taxon>
        <taxon>Phytophthora</taxon>
    </lineage>
</organism>
<feature type="region of interest" description="Disordered" evidence="10">
    <location>
        <begin position="1506"/>
        <end position="1540"/>
    </location>
</feature>
<dbReference type="InterPro" id="IPR017853">
    <property type="entry name" value="GH"/>
</dbReference>
<dbReference type="SUPFAM" id="SSF51445">
    <property type="entry name" value="(Trans)glycosidases"/>
    <property type="match status" value="1"/>
</dbReference>
<dbReference type="InterPro" id="IPR025887">
    <property type="entry name" value="Glyco_hydro_31_N_dom"/>
</dbReference>
<dbReference type="Pfam" id="PF21365">
    <property type="entry name" value="Glyco_hydro_31_3rd"/>
    <property type="match status" value="1"/>
</dbReference>